<evidence type="ECO:0000256" key="2">
    <source>
        <dbReference type="ARBA" id="ARBA00011915"/>
    </source>
</evidence>
<dbReference type="SUPFAM" id="SSF52096">
    <property type="entry name" value="ClpP/crotonase"/>
    <property type="match status" value="2"/>
</dbReference>
<proteinExistence type="predicted"/>
<dbReference type="InterPro" id="IPR032259">
    <property type="entry name" value="HIBYL-CoA-H"/>
</dbReference>
<keyword evidence="3" id="KW-0378">Hydrolase</keyword>
<name>A0ABP9XMI6_9FUNG</name>
<keyword evidence="6" id="KW-1185">Reference proteome</keyword>
<evidence type="ECO:0000256" key="3">
    <source>
        <dbReference type="ARBA" id="ARBA00022801"/>
    </source>
</evidence>
<evidence type="ECO:0000256" key="1">
    <source>
        <dbReference type="ARBA" id="ARBA00001709"/>
    </source>
</evidence>
<dbReference type="PANTHER" id="PTHR43176:SF3">
    <property type="entry name" value="3-HYDROXYISOBUTYRYL-COA HYDROLASE, MITOCHONDRIAL"/>
    <property type="match status" value="1"/>
</dbReference>
<dbReference type="EC" id="3.1.2.4" evidence="2"/>
<dbReference type="InterPro" id="IPR029045">
    <property type="entry name" value="ClpP/crotonase-like_dom_sf"/>
</dbReference>
<protein>
    <recommendedName>
        <fullName evidence="2">3-hydroxyisobutyryl-CoA hydrolase</fullName>
        <ecNumber evidence="2">3.1.2.4</ecNumber>
    </recommendedName>
</protein>
<feature type="domain" description="Enoyl-CoA hydratase/isomerase" evidence="4">
    <location>
        <begin position="44"/>
        <end position="200"/>
    </location>
</feature>
<dbReference type="Gene3D" id="3.90.226.10">
    <property type="entry name" value="2-enoyl-CoA Hydratase, Chain A, domain 1"/>
    <property type="match status" value="1"/>
</dbReference>
<evidence type="ECO:0000259" key="4">
    <source>
        <dbReference type="Pfam" id="PF16113"/>
    </source>
</evidence>
<dbReference type="Proteomes" id="UP001476247">
    <property type="component" value="Unassembled WGS sequence"/>
</dbReference>
<accession>A0ABP9XMI6</accession>
<organism evidence="5 6">
    <name type="scientific">Helicostylum pulchrum</name>
    <dbReference type="NCBI Taxonomy" id="562976"/>
    <lineage>
        <taxon>Eukaryota</taxon>
        <taxon>Fungi</taxon>
        <taxon>Fungi incertae sedis</taxon>
        <taxon>Mucoromycota</taxon>
        <taxon>Mucoromycotina</taxon>
        <taxon>Mucoromycetes</taxon>
        <taxon>Mucorales</taxon>
        <taxon>Mucorineae</taxon>
        <taxon>Mucoraceae</taxon>
        <taxon>Helicostylum</taxon>
    </lineage>
</organism>
<reference evidence="5 6" key="1">
    <citation type="submission" date="2024-04" db="EMBL/GenBank/DDBJ databases">
        <title>genome sequences of Mucor flavus KT1a and Helicostylum pulchrum KT1b strains isolation_sourced from the surface of a dry-aged beef.</title>
        <authorList>
            <person name="Toyotome T."/>
            <person name="Hosono M."/>
            <person name="Torimaru M."/>
            <person name="Fukuda K."/>
            <person name="Mikami N."/>
        </authorList>
    </citation>
    <scope>NUCLEOTIDE SEQUENCE [LARGE SCALE GENOMIC DNA]</scope>
    <source>
        <strain evidence="5 6">KT1b</strain>
    </source>
</reference>
<evidence type="ECO:0000313" key="5">
    <source>
        <dbReference type="EMBL" id="GAA5795986.1"/>
    </source>
</evidence>
<comment type="catalytic activity">
    <reaction evidence="1">
        <text>3-hydroxy-2-methylpropanoyl-CoA + H2O = 3-hydroxy-2-methylpropanoate + CoA + H(+)</text>
        <dbReference type="Rhea" id="RHEA:20888"/>
        <dbReference type="ChEBI" id="CHEBI:11805"/>
        <dbReference type="ChEBI" id="CHEBI:15377"/>
        <dbReference type="ChEBI" id="CHEBI:15378"/>
        <dbReference type="ChEBI" id="CHEBI:57287"/>
        <dbReference type="ChEBI" id="CHEBI:57340"/>
        <dbReference type="EC" id="3.1.2.4"/>
    </reaction>
</comment>
<dbReference type="InterPro" id="IPR045004">
    <property type="entry name" value="ECH_dom"/>
</dbReference>
<comment type="caution">
    <text evidence="5">The sequence shown here is derived from an EMBL/GenBank/DDBJ whole genome shotgun (WGS) entry which is preliminary data.</text>
</comment>
<dbReference type="Pfam" id="PF16113">
    <property type="entry name" value="ECH_2"/>
    <property type="match status" value="1"/>
</dbReference>
<dbReference type="PANTHER" id="PTHR43176">
    <property type="entry name" value="3-HYDROXYISOBUTYRYL-COA HYDROLASE-RELATED"/>
    <property type="match status" value="1"/>
</dbReference>
<sequence length="286" mass="33109">MEASEKVNIVFFQGEGTAFSAGADIKAIANMTTYPSGRQELENFVDIYFKMTQLPYIKQSLIDLNNPSYSTIREVIEKYSVKPDHIPISYTLHGERRNIIDSCFQFDTVAEILEALQKEGSAFSLETISQISRGSPISVALTLEQLRRGSMLSLAQCLIMENKSWKVGPFDRDFRKGVYSTMAKERAPQWSRTNYSDVDFKKDVLDRYINADIKQTLYLESDEREIYFDARYRERGLPTEEEVKQVKYGSNLRTNEEIIACFVDLYNNKYGVRQEVEEILKKYHNL</sequence>
<gene>
    <name evidence="5" type="ORF">HPULCUR_001351</name>
</gene>
<dbReference type="EMBL" id="BAABUJ010000005">
    <property type="protein sequence ID" value="GAA5795986.1"/>
    <property type="molecule type" value="Genomic_DNA"/>
</dbReference>
<evidence type="ECO:0000313" key="6">
    <source>
        <dbReference type="Proteomes" id="UP001476247"/>
    </source>
</evidence>